<evidence type="ECO:0000313" key="7">
    <source>
        <dbReference type="EMBL" id="KIM00064.1"/>
    </source>
</evidence>
<evidence type="ECO:0000256" key="2">
    <source>
        <dbReference type="ARBA" id="ARBA00022475"/>
    </source>
</evidence>
<proteinExistence type="predicted"/>
<name>A0A0C2YY98_PARME</name>
<keyword evidence="4" id="KW-1133">Transmembrane helix</keyword>
<organism evidence="7 8">
    <name type="scientific">Paramagnetospirillum magnetotacticum MS-1</name>
    <dbReference type="NCBI Taxonomy" id="272627"/>
    <lineage>
        <taxon>Bacteria</taxon>
        <taxon>Pseudomonadati</taxon>
        <taxon>Pseudomonadota</taxon>
        <taxon>Alphaproteobacteria</taxon>
        <taxon>Rhodospirillales</taxon>
        <taxon>Magnetospirillaceae</taxon>
        <taxon>Paramagnetospirillum</taxon>
    </lineage>
</organism>
<evidence type="ECO:0000256" key="4">
    <source>
        <dbReference type="ARBA" id="ARBA00022989"/>
    </source>
</evidence>
<dbReference type="InterPro" id="IPR033479">
    <property type="entry name" value="dCache_1"/>
</dbReference>
<evidence type="ECO:0000256" key="5">
    <source>
        <dbReference type="ARBA" id="ARBA00023136"/>
    </source>
</evidence>
<keyword evidence="5" id="KW-0472">Membrane</keyword>
<sequence>MVKRVHRTLKAWVKRWLPLLLAPPALLALLFNTWEFAGLWIEHDKAFEEAQVQVQSLSREVSRTLVATLGPVDIHITDHLRPAATRLLASPASRPQLQRVFQLTAQRLPQVAAVVVFDASGRAVAASVPTLRPFSDISGGHFFQRHRDQGLESAIFVGDSSLTVAETGPARWRLMISQRLRDLDGRFVGMLLVQLDTEQIFSRIADLNLIAGAGVRIFDDSGRLLVNHPRDYSLAGRNFLDTRLFRRWAAEKRELAGRIPDPTDDSPEIGVFRTIEGYPILISVGLPEDAALLEWWRELAILMLTVVAFVAASSLAARRPLAKWVLHLNGKGEDDKGFADGDGI</sequence>
<dbReference type="CDD" id="cd12915">
    <property type="entry name" value="PDC2_DGC_like"/>
    <property type="match status" value="1"/>
</dbReference>
<comment type="caution">
    <text evidence="7">The sequence shown here is derived from an EMBL/GenBank/DDBJ whole genome shotgun (WGS) entry which is preliminary data.</text>
</comment>
<evidence type="ECO:0000313" key="8">
    <source>
        <dbReference type="Proteomes" id="UP000031971"/>
    </source>
</evidence>
<dbReference type="AlphaFoldDB" id="A0A0C2YY98"/>
<dbReference type="CDD" id="cd12914">
    <property type="entry name" value="PDC1_DGC_like"/>
    <property type="match status" value="1"/>
</dbReference>
<evidence type="ECO:0000259" key="6">
    <source>
        <dbReference type="Pfam" id="PF02743"/>
    </source>
</evidence>
<dbReference type="EMBL" id="JXSL01000020">
    <property type="protein sequence ID" value="KIM00064.1"/>
    <property type="molecule type" value="Genomic_DNA"/>
</dbReference>
<evidence type="ECO:0000256" key="3">
    <source>
        <dbReference type="ARBA" id="ARBA00022692"/>
    </source>
</evidence>
<evidence type="ECO:0000256" key="1">
    <source>
        <dbReference type="ARBA" id="ARBA00004651"/>
    </source>
</evidence>
<keyword evidence="2" id="KW-1003">Cell membrane</keyword>
<reference evidence="7 8" key="1">
    <citation type="submission" date="2015-01" db="EMBL/GenBank/DDBJ databases">
        <title>Genome Sequence of Magnetospirillum magnetotacticum Strain MS-1.</title>
        <authorList>
            <person name="Marinov G.K."/>
            <person name="Smalley M.D."/>
            <person name="DeSalvo G."/>
        </authorList>
    </citation>
    <scope>NUCLEOTIDE SEQUENCE [LARGE SCALE GENOMIC DNA]</scope>
    <source>
        <strain evidence="7 8">MS-1</strain>
    </source>
</reference>
<protein>
    <submittedName>
        <fullName evidence="7">Diguanylate cyclase/phosphodiesterase domain 1 (GGDEF)</fullName>
    </submittedName>
</protein>
<gene>
    <name evidence="7" type="ORF">CCC_02852</name>
</gene>
<dbReference type="Proteomes" id="UP000031971">
    <property type="component" value="Unassembled WGS sequence"/>
</dbReference>
<comment type="subcellular location">
    <subcellularLocation>
        <location evidence="1">Cell membrane</location>
        <topology evidence="1">Multi-pass membrane protein</topology>
    </subcellularLocation>
</comment>
<dbReference type="Pfam" id="PF02743">
    <property type="entry name" value="dCache_1"/>
    <property type="match status" value="1"/>
</dbReference>
<dbReference type="RefSeq" id="WP_041039835.1">
    <property type="nucleotide sequence ID" value="NZ_JXSL01000020.1"/>
</dbReference>
<keyword evidence="3" id="KW-0812">Transmembrane</keyword>
<keyword evidence="8" id="KW-1185">Reference proteome</keyword>
<feature type="domain" description="Cache" evidence="6">
    <location>
        <begin position="87"/>
        <end position="252"/>
    </location>
</feature>
<accession>A0A0C2YY98</accession>
<dbReference type="Gene3D" id="3.30.450.20">
    <property type="entry name" value="PAS domain"/>
    <property type="match status" value="2"/>
</dbReference>
<dbReference type="STRING" id="272627.CCC_02852"/>
<dbReference type="GO" id="GO:0005886">
    <property type="term" value="C:plasma membrane"/>
    <property type="evidence" value="ECO:0007669"/>
    <property type="project" value="UniProtKB-SubCell"/>
</dbReference>